<dbReference type="HOGENOM" id="CLU_027018_2_0_1"/>
<dbReference type="Proteomes" id="UP000029964">
    <property type="component" value="Unassembled WGS sequence"/>
</dbReference>
<dbReference type="PANTHER" id="PTHR10540">
    <property type="entry name" value="EUKARYOTIC TRANSLATION INITIATION FACTOR 3 SUBUNIT F-RELATED"/>
    <property type="match status" value="1"/>
</dbReference>
<keyword evidence="2" id="KW-0539">Nucleus</keyword>
<sequence length="426" mass="46181">MASQPAAGGAQQHAHNNPLVVTGGSSELQVILHPLVLLSISDYIARHTLREQKGPVVGGLLGQQNGREITIEHAFDVQMTNGAVDPPRFHSRLEQMKTVHKDRQLDLVGWYTLLPSTGPDESILAAHRFFLSDYNESALLLGFHPDQVLTHSSGGKLPLTIYESYWEVEAGAAAAKSATDPGAEDRPMDDGDTGLQLRFSELAYSVETDETEMIGMNYVAAGGASAAATSAKEDKPSRSIETNSKGKRRLVESPARDKPEAAAAAAAATDNDEDVQLTRDEEEMVATLTAQANAIKMLQARIHLITKYLEQLPPSFVNGGKTEDESMDETDGSATPSLQILRQIQALVSRLDLVIPSDKEAFEREVLQESNDVHLVELLNQVMQSSDQARDAGRKFGIVESARARRGASEFAGLPTMTTMELSEIP</sequence>
<dbReference type="PROSITE" id="PS50249">
    <property type="entry name" value="MPN"/>
    <property type="match status" value="1"/>
</dbReference>
<dbReference type="CDD" id="cd08063">
    <property type="entry name" value="MPN_CSN6"/>
    <property type="match status" value="1"/>
</dbReference>
<dbReference type="Pfam" id="PF01398">
    <property type="entry name" value="JAB"/>
    <property type="match status" value="1"/>
</dbReference>
<dbReference type="Pfam" id="PF13012">
    <property type="entry name" value="MitMem_reg"/>
    <property type="match status" value="1"/>
</dbReference>
<reference evidence="6" key="1">
    <citation type="journal article" date="2014" name="Genome Announc.">
        <title>Genome sequence and annotation of Acremonium chrysogenum, producer of the beta-lactam antibiotic cephalosporin C.</title>
        <authorList>
            <person name="Terfehr D."/>
            <person name="Dahlmann T.A."/>
            <person name="Specht T."/>
            <person name="Zadra I."/>
            <person name="Kuernsteiner H."/>
            <person name="Kueck U."/>
        </authorList>
    </citation>
    <scope>NUCLEOTIDE SEQUENCE [LARGE SCALE GENOMIC DNA]</scope>
    <source>
        <strain evidence="6">ATCC 11550 / CBS 779.69 / DSM 880 / IAM 14645 / JCM 23072 / IMI 49137</strain>
    </source>
</reference>
<keyword evidence="6" id="KW-1185">Reference proteome</keyword>
<evidence type="ECO:0000256" key="1">
    <source>
        <dbReference type="ARBA" id="ARBA00010893"/>
    </source>
</evidence>
<organism evidence="5 6">
    <name type="scientific">Hapsidospora chrysogenum (strain ATCC 11550 / CBS 779.69 / DSM 880 / IAM 14645 / JCM 23072 / IMI 49137)</name>
    <name type="common">Acremonium chrysogenum</name>
    <dbReference type="NCBI Taxonomy" id="857340"/>
    <lineage>
        <taxon>Eukaryota</taxon>
        <taxon>Fungi</taxon>
        <taxon>Dikarya</taxon>
        <taxon>Ascomycota</taxon>
        <taxon>Pezizomycotina</taxon>
        <taxon>Sordariomycetes</taxon>
        <taxon>Hypocreomycetidae</taxon>
        <taxon>Hypocreales</taxon>
        <taxon>Bionectriaceae</taxon>
        <taxon>Hapsidospora</taxon>
    </lineage>
</organism>
<dbReference type="GO" id="GO:0008237">
    <property type="term" value="F:metallopeptidase activity"/>
    <property type="evidence" value="ECO:0007669"/>
    <property type="project" value="InterPro"/>
</dbReference>
<dbReference type="EMBL" id="JPKY01000012">
    <property type="protein sequence ID" value="KFH47164.1"/>
    <property type="molecule type" value="Genomic_DNA"/>
</dbReference>
<feature type="domain" description="MPN" evidence="4">
    <location>
        <begin position="30"/>
        <end position="168"/>
    </location>
</feature>
<feature type="compositionally biased region" description="Basic and acidic residues" evidence="3">
    <location>
        <begin position="249"/>
        <end position="259"/>
    </location>
</feature>
<evidence type="ECO:0000256" key="3">
    <source>
        <dbReference type="SAM" id="MobiDB-lite"/>
    </source>
</evidence>
<dbReference type="InterPro" id="IPR033859">
    <property type="entry name" value="MPN_CSN6"/>
</dbReference>
<keyword evidence="2" id="KW-0736">Signalosome</keyword>
<comment type="similarity">
    <text evidence="1 2">Belongs to the peptidase M67A family. CSN6 subfamily.</text>
</comment>
<dbReference type="GO" id="GO:0000338">
    <property type="term" value="P:protein deneddylation"/>
    <property type="evidence" value="ECO:0007669"/>
    <property type="project" value="InterPro"/>
</dbReference>
<name>A0A086TCT2_HAPC1</name>
<dbReference type="STRING" id="857340.A0A086TCT2"/>
<feature type="region of interest" description="Disordered" evidence="3">
    <location>
        <begin position="227"/>
        <end position="259"/>
    </location>
</feature>
<protein>
    <recommendedName>
        <fullName evidence="2">COP9 signalosome complex subunit 6</fullName>
    </recommendedName>
</protein>
<dbReference type="PANTHER" id="PTHR10540:SF8">
    <property type="entry name" value="COP9 SIGNALOSOME COMPLEX SUBUNIT 6"/>
    <property type="match status" value="1"/>
</dbReference>
<keyword evidence="2" id="KW-0963">Cytoplasm</keyword>
<comment type="subcellular location">
    <subcellularLocation>
        <location evidence="2">Cytoplasm</location>
    </subcellularLocation>
    <subcellularLocation>
        <location evidence="2">Nucleus</location>
    </subcellularLocation>
</comment>
<dbReference type="OrthoDB" id="1378at2759"/>
<dbReference type="InterPro" id="IPR037518">
    <property type="entry name" value="MPN"/>
</dbReference>
<accession>A0A086TCT2</accession>
<dbReference type="GO" id="GO:0008180">
    <property type="term" value="C:COP9 signalosome"/>
    <property type="evidence" value="ECO:0007669"/>
    <property type="project" value="UniProtKB-UniRule"/>
</dbReference>
<dbReference type="GO" id="GO:0005737">
    <property type="term" value="C:cytoplasm"/>
    <property type="evidence" value="ECO:0007669"/>
    <property type="project" value="UniProtKB-SubCell"/>
</dbReference>
<evidence type="ECO:0000259" key="4">
    <source>
        <dbReference type="PROSITE" id="PS50249"/>
    </source>
</evidence>
<evidence type="ECO:0000256" key="2">
    <source>
        <dbReference type="RuleBase" id="RU367006"/>
    </source>
</evidence>
<dbReference type="InterPro" id="IPR000555">
    <property type="entry name" value="JAMM/MPN+_dom"/>
</dbReference>
<proteinExistence type="inferred from homology"/>
<evidence type="ECO:0000313" key="5">
    <source>
        <dbReference type="EMBL" id="KFH47164.1"/>
    </source>
</evidence>
<evidence type="ECO:0000313" key="6">
    <source>
        <dbReference type="Proteomes" id="UP000029964"/>
    </source>
</evidence>
<gene>
    <name evidence="5" type="ORF">ACRE_019790</name>
</gene>
<dbReference type="InterPro" id="IPR024969">
    <property type="entry name" value="EIF3F/CSN6-like_C"/>
</dbReference>
<comment type="function">
    <text evidence="2">Component of the COP9 signalosome complex (CSN), a complex involved in various cellular and developmental processes.</text>
</comment>
<comment type="caution">
    <text evidence="5">The sequence shown here is derived from an EMBL/GenBank/DDBJ whole genome shotgun (WGS) entry which is preliminary data.</text>
</comment>
<dbReference type="AlphaFoldDB" id="A0A086TCT2"/>
<dbReference type="Gene3D" id="3.40.140.10">
    <property type="entry name" value="Cytidine Deaminase, domain 2"/>
    <property type="match status" value="1"/>
</dbReference>